<dbReference type="PROSITE" id="PS50865">
    <property type="entry name" value="ZF_MYND_2"/>
    <property type="match status" value="1"/>
</dbReference>
<evidence type="ECO:0000313" key="7">
    <source>
        <dbReference type="Proteomes" id="UP000789595"/>
    </source>
</evidence>
<evidence type="ECO:0000256" key="1">
    <source>
        <dbReference type="ARBA" id="ARBA00022723"/>
    </source>
</evidence>
<reference evidence="6" key="1">
    <citation type="submission" date="2021-11" db="EMBL/GenBank/DDBJ databases">
        <authorList>
            <consortium name="Genoscope - CEA"/>
            <person name="William W."/>
        </authorList>
    </citation>
    <scope>NUCLEOTIDE SEQUENCE</scope>
</reference>
<dbReference type="SUPFAM" id="SSF144232">
    <property type="entry name" value="HIT/MYND zinc finger-like"/>
    <property type="match status" value="1"/>
</dbReference>
<accession>A0A8J2WYC4</accession>
<dbReference type="OrthoDB" id="626167at2759"/>
<evidence type="ECO:0000259" key="5">
    <source>
        <dbReference type="PROSITE" id="PS50865"/>
    </source>
</evidence>
<dbReference type="SUPFAM" id="SSF48452">
    <property type="entry name" value="TPR-like"/>
    <property type="match status" value="1"/>
</dbReference>
<evidence type="ECO:0000256" key="4">
    <source>
        <dbReference type="PROSITE-ProRule" id="PRU00134"/>
    </source>
</evidence>
<keyword evidence="7" id="KW-1185">Reference proteome</keyword>
<evidence type="ECO:0000256" key="3">
    <source>
        <dbReference type="ARBA" id="ARBA00022833"/>
    </source>
</evidence>
<dbReference type="PANTHER" id="PTHR46082:SF6">
    <property type="entry name" value="AAA+ ATPASE DOMAIN-CONTAINING PROTEIN-RELATED"/>
    <property type="match status" value="1"/>
</dbReference>
<comment type="caution">
    <text evidence="6">The sequence shown here is derived from an EMBL/GenBank/DDBJ whole genome shotgun (WGS) entry which is preliminary data.</text>
</comment>
<dbReference type="InterPro" id="IPR011990">
    <property type="entry name" value="TPR-like_helical_dom_sf"/>
</dbReference>
<dbReference type="Gene3D" id="1.25.40.10">
    <property type="entry name" value="Tetratricopeptide repeat domain"/>
    <property type="match status" value="1"/>
</dbReference>
<dbReference type="Pfam" id="PF01753">
    <property type="entry name" value="zf-MYND"/>
    <property type="match status" value="1"/>
</dbReference>
<evidence type="ECO:0000313" key="6">
    <source>
        <dbReference type="EMBL" id="CAH0370885.1"/>
    </source>
</evidence>
<dbReference type="Gene3D" id="3.30.40.10">
    <property type="entry name" value="Zinc/RING finger domain, C3HC4 (zinc finger)"/>
    <property type="match status" value="1"/>
</dbReference>
<evidence type="ECO:0000256" key="2">
    <source>
        <dbReference type="ARBA" id="ARBA00022771"/>
    </source>
</evidence>
<dbReference type="Pfam" id="PF12906">
    <property type="entry name" value="RINGv"/>
    <property type="match status" value="1"/>
</dbReference>
<dbReference type="AlphaFoldDB" id="A0A8J2WYC4"/>
<feature type="domain" description="MYND-type" evidence="5">
    <location>
        <begin position="6"/>
        <end position="47"/>
    </location>
</feature>
<keyword evidence="3" id="KW-0862">Zinc</keyword>
<dbReference type="InterPro" id="IPR002893">
    <property type="entry name" value="Znf_MYND"/>
</dbReference>
<dbReference type="GO" id="GO:0008270">
    <property type="term" value="F:zinc ion binding"/>
    <property type="evidence" value="ECO:0007669"/>
    <property type="project" value="UniProtKB-KW"/>
</dbReference>
<dbReference type="InterPro" id="IPR011016">
    <property type="entry name" value="Znf_RING-CH"/>
</dbReference>
<gene>
    <name evidence="6" type="ORF">PECAL_3P07980</name>
</gene>
<dbReference type="Proteomes" id="UP000789595">
    <property type="component" value="Unassembled WGS sequence"/>
</dbReference>
<protein>
    <recommendedName>
        <fullName evidence="5">MYND-type domain-containing protein</fullName>
    </recommendedName>
</protein>
<name>A0A8J2WYC4_9STRA</name>
<sequence length="386" mass="42720">MILTQCAVCATELGLSLGKKCGRCSTRYCGAECQKQHWEEGGHDKLCKKIKKAGGAEQFHANKRYTETVAVAVEKCADDTKGQTCYICTQALHWKTKEGLVRGCSCRGTAGFAHVSCLAEQAKILLAEALENNLGDKTLDERWCRWHSCSLCEQNYHGVVTCALGWACWKTYLGRPEDDWARGAAMTRLGNGLHDAEHHEDALAVREAEFSITRRVGASGIDILVSQTNLANSYHALGRMEQALQLERGVYYDSLRLLGEEDGDTIRSANNYASSLVDLQRFEEAKSLLRKTIPVARRVLGDDNILTLKMRWYYAGALYTDPGATLDDLREAVTTLEDTERTARRVLGGAHPTTSEIEMSLRHARAALRAHETPPPRADATDARGD</sequence>
<keyword evidence="1" id="KW-0479">Metal-binding</keyword>
<keyword evidence="2 4" id="KW-0863">Zinc-finger</keyword>
<dbReference type="Gene3D" id="6.10.140.2220">
    <property type="match status" value="1"/>
</dbReference>
<dbReference type="Pfam" id="PF13374">
    <property type="entry name" value="TPR_10"/>
    <property type="match status" value="2"/>
</dbReference>
<dbReference type="InterPro" id="IPR053137">
    <property type="entry name" value="NLR-like"/>
</dbReference>
<dbReference type="EMBL" id="CAKKNE010000003">
    <property type="protein sequence ID" value="CAH0370885.1"/>
    <property type="molecule type" value="Genomic_DNA"/>
</dbReference>
<organism evidence="6 7">
    <name type="scientific">Pelagomonas calceolata</name>
    <dbReference type="NCBI Taxonomy" id="35677"/>
    <lineage>
        <taxon>Eukaryota</taxon>
        <taxon>Sar</taxon>
        <taxon>Stramenopiles</taxon>
        <taxon>Ochrophyta</taxon>
        <taxon>Pelagophyceae</taxon>
        <taxon>Pelagomonadales</taxon>
        <taxon>Pelagomonadaceae</taxon>
        <taxon>Pelagomonas</taxon>
    </lineage>
</organism>
<proteinExistence type="predicted"/>
<dbReference type="PANTHER" id="PTHR46082">
    <property type="entry name" value="ATP/GTP-BINDING PROTEIN-RELATED"/>
    <property type="match status" value="1"/>
</dbReference>
<dbReference type="InterPro" id="IPR013083">
    <property type="entry name" value="Znf_RING/FYVE/PHD"/>
</dbReference>